<evidence type="ECO:0000256" key="3">
    <source>
        <dbReference type="ARBA" id="ARBA00009759"/>
    </source>
</evidence>
<feature type="binding site" evidence="7">
    <location>
        <position position="66"/>
    </location>
    <ligand>
        <name>Mg(2+)</name>
        <dbReference type="ChEBI" id="CHEBI:18420"/>
        <label>1</label>
        <note>catalytic</note>
    </ligand>
</feature>
<comment type="similarity">
    <text evidence="3 8">Belongs to the inositol monophosphatase superfamily.</text>
</comment>
<evidence type="ECO:0000256" key="4">
    <source>
        <dbReference type="ARBA" id="ARBA00022723"/>
    </source>
</evidence>
<feature type="binding site" evidence="7">
    <location>
        <position position="83"/>
    </location>
    <ligand>
        <name>Mg(2+)</name>
        <dbReference type="ChEBI" id="CHEBI:18420"/>
        <label>1</label>
        <note>catalytic</note>
    </ligand>
</feature>
<dbReference type="EMBL" id="JACHJU010000006">
    <property type="protein sequence ID" value="MBB4943834.1"/>
    <property type="molecule type" value="Genomic_DNA"/>
</dbReference>
<dbReference type="InterPro" id="IPR020583">
    <property type="entry name" value="Inositol_monoP_metal-BS"/>
</dbReference>
<dbReference type="GO" id="GO:0046872">
    <property type="term" value="F:metal ion binding"/>
    <property type="evidence" value="ECO:0007669"/>
    <property type="project" value="UniProtKB-KW"/>
</dbReference>
<dbReference type="InterPro" id="IPR020550">
    <property type="entry name" value="Inositol_monophosphatase_CS"/>
</dbReference>
<dbReference type="PRINTS" id="PR00377">
    <property type="entry name" value="IMPHPHTASES"/>
</dbReference>
<accession>A0A7W7S4N8</accession>
<dbReference type="GO" id="GO:0046854">
    <property type="term" value="P:phosphatidylinositol phosphate biosynthetic process"/>
    <property type="evidence" value="ECO:0007669"/>
    <property type="project" value="InterPro"/>
</dbReference>
<feature type="binding site" evidence="7">
    <location>
        <position position="212"/>
    </location>
    <ligand>
        <name>Mg(2+)</name>
        <dbReference type="ChEBI" id="CHEBI:18420"/>
        <label>1</label>
        <note>catalytic</note>
    </ligand>
</feature>
<reference evidence="9 10" key="1">
    <citation type="submission" date="2020-08" db="EMBL/GenBank/DDBJ databases">
        <title>Sequencing the genomes of 1000 actinobacteria strains.</title>
        <authorList>
            <person name="Klenk H.-P."/>
        </authorList>
    </citation>
    <scope>NUCLEOTIDE SEQUENCE [LARGE SCALE GENOMIC DNA]</scope>
    <source>
        <strain evidence="9 10">DSM 43023</strain>
    </source>
</reference>
<evidence type="ECO:0000256" key="2">
    <source>
        <dbReference type="ARBA" id="ARBA00001946"/>
    </source>
</evidence>
<feature type="binding site" evidence="7">
    <location>
        <position position="84"/>
    </location>
    <ligand>
        <name>Mg(2+)</name>
        <dbReference type="ChEBI" id="CHEBI:18420"/>
        <label>1</label>
        <note>catalytic</note>
    </ligand>
</feature>
<dbReference type="GO" id="GO:0008934">
    <property type="term" value="F:inositol monophosphate 1-phosphatase activity"/>
    <property type="evidence" value="ECO:0007669"/>
    <property type="project" value="InterPro"/>
</dbReference>
<evidence type="ECO:0000313" key="10">
    <source>
        <dbReference type="Proteomes" id="UP000534286"/>
    </source>
</evidence>
<dbReference type="InterPro" id="IPR033942">
    <property type="entry name" value="IMPase"/>
</dbReference>
<comment type="catalytic activity">
    <reaction evidence="1 8">
        <text>a myo-inositol phosphate + H2O = myo-inositol + phosphate</text>
        <dbReference type="Rhea" id="RHEA:24056"/>
        <dbReference type="ChEBI" id="CHEBI:15377"/>
        <dbReference type="ChEBI" id="CHEBI:17268"/>
        <dbReference type="ChEBI" id="CHEBI:43474"/>
        <dbReference type="ChEBI" id="CHEBI:84139"/>
        <dbReference type="EC" id="3.1.3.25"/>
    </reaction>
</comment>
<keyword evidence="5 8" id="KW-0378">Hydrolase</keyword>
<keyword evidence="4 7" id="KW-0479">Metal-binding</keyword>
<dbReference type="PANTHER" id="PTHR20854">
    <property type="entry name" value="INOSITOL MONOPHOSPHATASE"/>
    <property type="match status" value="1"/>
</dbReference>
<evidence type="ECO:0000256" key="8">
    <source>
        <dbReference type="RuleBase" id="RU364068"/>
    </source>
</evidence>
<dbReference type="Gene3D" id="3.30.540.10">
    <property type="entry name" value="Fructose-1,6-Bisphosphatase, subunit A, domain 1"/>
    <property type="match status" value="1"/>
</dbReference>
<dbReference type="PROSITE" id="PS00629">
    <property type="entry name" value="IMP_1"/>
    <property type="match status" value="1"/>
</dbReference>
<evidence type="ECO:0000256" key="6">
    <source>
        <dbReference type="ARBA" id="ARBA00022842"/>
    </source>
</evidence>
<evidence type="ECO:0000256" key="5">
    <source>
        <dbReference type="ARBA" id="ARBA00022801"/>
    </source>
</evidence>
<evidence type="ECO:0000313" key="9">
    <source>
        <dbReference type="EMBL" id="MBB4943834.1"/>
    </source>
</evidence>
<proteinExistence type="inferred from homology"/>
<dbReference type="CDD" id="cd01639">
    <property type="entry name" value="IMPase"/>
    <property type="match status" value="1"/>
</dbReference>
<gene>
    <name evidence="9" type="ORF">FHR32_008235</name>
</gene>
<keyword evidence="6 7" id="KW-0460">Magnesium</keyword>
<dbReference type="RefSeq" id="WP_184759746.1">
    <property type="nucleotide sequence ID" value="NZ_BAABEK010000076.1"/>
</dbReference>
<dbReference type="PROSITE" id="PS00630">
    <property type="entry name" value="IMP_2"/>
    <property type="match status" value="1"/>
</dbReference>
<dbReference type="AlphaFoldDB" id="A0A7W7S4N8"/>
<keyword evidence="10" id="KW-1185">Reference proteome</keyword>
<dbReference type="Gene3D" id="3.40.190.80">
    <property type="match status" value="1"/>
</dbReference>
<organism evidence="9 10">
    <name type="scientific">Streptosporangium album</name>
    <dbReference type="NCBI Taxonomy" id="47479"/>
    <lineage>
        <taxon>Bacteria</taxon>
        <taxon>Bacillati</taxon>
        <taxon>Actinomycetota</taxon>
        <taxon>Actinomycetes</taxon>
        <taxon>Streptosporangiales</taxon>
        <taxon>Streptosporangiaceae</taxon>
        <taxon>Streptosporangium</taxon>
    </lineage>
</organism>
<comment type="caution">
    <text evidence="9">The sequence shown here is derived from an EMBL/GenBank/DDBJ whole genome shotgun (WGS) entry which is preliminary data.</text>
</comment>
<feature type="binding site" evidence="7">
    <location>
        <position position="81"/>
    </location>
    <ligand>
        <name>Mg(2+)</name>
        <dbReference type="ChEBI" id="CHEBI:18420"/>
        <label>1</label>
        <note>catalytic</note>
    </ligand>
</feature>
<dbReference type="EC" id="3.1.3.25" evidence="8"/>
<dbReference type="Proteomes" id="UP000534286">
    <property type="component" value="Unassembled WGS sequence"/>
</dbReference>
<dbReference type="GO" id="GO:0007165">
    <property type="term" value="P:signal transduction"/>
    <property type="evidence" value="ECO:0007669"/>
    <property type="project" value="TreeGrafter"/>
</dbReference>
<dbReference type="GO" id="GO:0006020">
    <property type="term" value="P:inositol metabolic process"/>
    <property type="evidence" value="ECO:0007669"/>
    <property type="project" value="TreeGrafter"/>
</dbReference>
<dbReference type="InterPro" id="IPR000760">
    <property type="entry name" value="Inositol_monophosphatase-like"/>
</dbReference>
<sequence>MSAFTPLLPVAEKAVELAAGLVREGRPGVLTAKGERDMATEVDFAVERAVRDYLRQETPAIGFLGEEEGTRGEGELTWVLDPIDGTVNFVHGLPLVAVSLGLVYRRRPVLGVVDLPLLGNRYTAVQGAGAHADGSPMRVSAPRRLADAVIAVGDYAVGADAAALNAERLAATAELAARAQRVRMLGTAAVDLAWVAQGRLDGLIMFSNNPWDTAAGIALVREAGGDVVDRGGAEHSMDSEVTVAGSGPVLDDLVALTGPRP</sequence>
<evidence type="ECO:0000256" key="1">
    <source>
        <dbReference type="ARBA" id="ARBA00001033"/>
    </source>
</evidence>
<dbReference type="Pfam" id="PF00459">
    <property type="entry name" value="Inositol_P"/>
    <property type="match status" value="1"/>
</dbReference>
<protein>
    <recommendedName>
        <fullName evidence="8">Inositol-1-monophosphatase</fullName>
        <ecNumber evidence="8">3.1.3.25</ecNumber>
    </recommendedName>
</protein>
<evidence type="ECO:0000256" key="7">
    <source>
        <dbReference type="PIRSR" id="PIRSR600760-2"/>
    </source>
</evidence>
<name>A0A7W7S4N8_9ACTN</name>
<dbReference type="SUPFAM" id="SSF56655">
    <property type="entry name" value="Carbohydrate phosphatase"/>
    <property type="match status" value="1"/>
</dbReference>
<dbReference type="PANTHER" id="PTHR20854:SF4">
    <property type="entry name" value="INOSITOL-1-MONOPHOSPHATASE-RELATED"/>
    <property type="match status" value="1"/>
</dbReference>
<comment type="cofactor">
    <cofactor evidence="2 7 8">
        <name>Mg(2+)</name>
        <dbReference type="ChEBI" id="CHEBI:18420"/>
    </cofactor>
</comment>